<gene>
    <name evidence="1" type="ORF">KPH14_012602</name>
</gene>
<dbReference type="PANTHER" id="PTHR33480">
    <property type="entry name" value="SET DOMAIN-CONTAINING PROTEIN-RELATED"/>
    <property type="match status" value="1"/>
</dbReference>
<dbReference type="PANTHER" id="PTHR33480:SF1">
    <property type="entry name" value="TYR RECOMBINASE DOMAIN-CONTAINING PROTEIN"/>
    <property type="match status" value="1"/>
</dbReference>
<name>A0AAD9RFB8_9HYME</name>
<keyword evidence="2" id="KW-1185">Reference proteome</keyword>
<evidence type="ECO:0000313" key="1">
    <source>
        <dbReference type="EMBL" id="KAK2578258.1"/>
    </source>
</evidence>
<dbReference type="Proteomes" id="UP001258017">
    <property type="component" value="Unassembled WGS sequence"/>
</dbReference>
<dbReference type="EMBL" id="JAIFRP010000478">
    <property type="protein sequence ID" value="KAK2578258.1"/>
    <property type="molecule type" value="Genomic_DNA"/>
</dbReference>
<evidence type="ECO:0000313" key="2">
    <source>
        <dbReference type="Proteomes" id="UP001258017"/>
    </source>
</evidence>
<organism evidence="1 2">
    <name type="scientific">Odynerus spinipes</name>
    <dbReference type="NCBI Taxonomy" id="1348599"/>
    <lineage>
        <taxon>Eukaryota</taxon>
        <taxon>Metazoa</taxon>
        <taxon>Ecdysozoa</taxon>
        <taxon>Arthropoda</taxon>
        <taxon>Hexapoda</taxon>
        <taxon>Insecta</taxon>
        <taxon>Pterygota</taxon>
        <taxon>Neoptera</taxon>
        <taxon>Endopterygota</taxon>
        <taxon>Hymenoptera</taxon>
        <taxon>Apocrita</taxon>
        <taxon>Aculeata</taxon>
        <taxon>Vespoidea</taxon>
        <taxon>Vespidae</taxon>
        <taxon>Eumeninae</taxon>
        <taxon>Odynerus</taxon>
    </lineage>
</organism>
<reference evidence="1" key="1">
    <citation type="submission" date="2021-08" db="EMBL/GenBank/DDBJ databases">
        <authorList>
            <person name="Misof B."/>
            <person name="Oliver O."/>
            <person name="Podsiadlowski L."/>
            <person name="Donath A."/>
            <person name="Peters R."/>
            <person name="Mayer C."/>
            <person name="Rust J."/>
            <person name="Gunkel S."/>
            <person name="Lesny P."/>
            <person name="Martin S."/>
            <person name="Oeyen J.P."/>
            <person name="Petersen M."/>
            <person name="Panagiotis P."/>
            <person name="Wilbrandt J."/>
            <person name="Tanja T."/>
        </authorList>
    </citation>
    <scope>NUCLEOTIDE SEQUENCE</scope>
    <source>
        <strain evidence="1">GBR_01_08_01A</strain>
        <tissue evidence="1">Thorax + abdomen</tissue>
    </source>
</reference>
<proteinExistence type="predicted"/>
<protein>
    <submittedName>
        <fullName evidence="1">Uncharacterized protein</fullName>
    </submittedName>
</protein>
<sequence length="328" mass="37790">MYEVPSVASRLGTLIKQIGKLLITECIRRNDVERQQTTKNYLKLLVEEFGVTVNKTVEETVSHNKRQNKVNLPSNEDIRKLCNYLTDKRNTLFSALRESFSYTLWYNLLEVALISLQVFNRRRAGEIERVLIDDFKNRESISEKTYADLYKSLSTNSQEIAKKYERFVIQGKLGRSVSVLLDTKLLQCIELLLHYRQSANVHSKNPYLFGIPGLRGTKLRKHIATRCVALQLNENEITDLANFIGHDKAINKNVYRQSIPEMEILKMSKLLLIAQGDEQNVEDEISIERAVGDCEENSENNINVSRLRRLRGRAVGIFKVTPGRAVFR</sequence>
<reference evidence="1" key="2">
    <citation type="journal article" date="2023" name="Commun. Biol.">
        <title>Intrasexual cuticular hydrocarbon dimorphism in a wasp sheds light on hydrocarbon biosynthesis genes in Hymenoptera.</title>
        <authorList>
            <person name="Moris V.C."/>
            <person name="Podsiadlowski L."/>
            <person name="Martin S."/>
            <person name="Oeyen J.P."/>
            <person name="Donath A."/>
            <person name="Petersen M."/>
            <person name="Wilbrandt J."/>
            <person name="Misof B."/>
            <person name="Liedtke D."/>
            <person name="Thamm M."/>
            <person name="Scheiner R."/>
            <person name="Schmitt T."/>
            <person name="Niehuis O."/>
        </authorList>
    </citation>
    <scope>NUCLEOTIDE SEQUENCE</scope>
    <source>
        <strain evidence="1">GBR_01_08_01A</strain>
    </source>
</reference>
<dbReference type="AlphaFoldDB" id="A0AAD9RFB8"/>
<accession>A0AAD9RFB8</accession>
<comment type="caution">
    <text evidence="1">The sequence shown here is derived from an EMBL/GenBank/DDBJ whole genome shotgun (WGS) entry which is preliminary data.</text>
</comment>